<dbReference type="EC" id="3.7.1.19" evidence="3"/>
<dbReference type="RefSeq" id="WP_222929210.1">
    <property type="nucleotide sequence ID" value="NZ_UWPJ01000008.1"/>
</dbReference>
<dbReference type="SUPFAM" id="SSF53474">
    <property type="entry name" value="alpha/beta-Hydrolases"/>
    <property type="match status" value="1"/>
</dbReference>
<dbReference type="GO" id="GO:0016787">
    <property type="term" value="F:hydrolase activity"/>
    <property type="evidence" value="ECO:0007669"/>
    <property type="project" value="UniProtKB-KW"/>
</dbReference>
<dbReference type="Pfam" id="PF06500">
    <property type="entry name" value="FrsA-like"/>
    <property type="match status" value="1"/>
</dbReference>
<keyword evidence="1 3" id="KW-0378">Hydrolase</keyword>
<name>A0A3P4AZ16_9BURK</name>
<dbReference type="InterPro" id="IPR050261">
    <property type="entry name" value="FrsA_esterase"/>
</dbReference>
<keyword evidence="4" id="KW-1185">Reference proteome</keyword>
<sequence length="419" mass="45322">MPGQAGARNACEHTGIDTCRLARFPNESGETTVTQQFPTPSGGSDVAGRPKTLAEAKAWMASRWKARTHPMNALPLDAGAAWIDGVPGLDGEAWGTYWGNLGDTLKADARRAHAAGETNRAADLYQRASGAYFMGRFPCPNHPAKAYCATGERETYLAASAYWDIPMERVVVPFQGRVGEGGEIPVLLRRPRGIARPRVVLMWGGVDACKEQMTAASDALLAKGLATVAMDNAGTGESPVRGVVDAERPFIAVLDWLRGRPDLDGERPACLGRSFGGYWATKLAHLLPDRLAGAVNWGGGAHFMFQPEWILASRYPDSYLMELVETRQRMLGVATDEEYAAAFQRLSLLDQGLLDGPCAPLLLVNGKDDRQCPVGDIHLLVEHGDPKSVRLFPGGHMGLTPQTLPTIVDWLARQLQGAR</sequence>
<proteinExistence type="predicted"/>
<dbReference type="Proteomes" id="UP000277294">
    <property type="component" value="Unassembled WGS sequence"/>
</dbReference>
<feature type="region of interest" description="Disordered" evidence="2">
    <location>
        <begin position="29"/>
        <end position="49"/>
    </location>
</feature>
<organism evidence="3 4">
    <name type="scientific">Pigmentiphaga humi</name>
    <dbReference type="NCBI Taxonomy" id="2478468"/>
    <lineage>
        <taxon>Bacteria</taxon>
        <taxon>Pseudomonadati</taxon>
        <taxon>Pseudomonadota</taxon>
        <taxon>Betaproteobacteria</taxon>
        <taxon>Burkholderiales</taxon>
        <taxon>Alcaligenaceae</taxon>
        <taxon>Pigmentiphaga</taxon>
    </lineage>
</organism>
<dbReference type="Gene3D" id="3.40.50.1820">
    <property type="entry name" value="alpha/beta hydrolase"/>
    <property type="match status" value="1"/>
</dbReference>
<dbReference type="AlphaFoldDB" id="A0A3P4AZ16"/>
<evidence type="ECO:0000313" key="3">
    <source>
        <dbReference type="EMBL" id="VCU68720.1"/>
    </source>
</evidence>
<evidence type="ECO:0000313" key="4">
    <source>
        <dbReference type="Proteomes" id="UP000277294"/>
    </source>
</evidence>
<dbReference type="EMBL" id="UWPJ01000008">
    <property type="protein sequence ID" value="VCU68720.1"/>
    <property type="molecule type" value="Genomic_DNA"/>
</dbReference>
<feature type="compositionally biased region" description="Polar residues" evidence="2">
    <location>
        <begin position="29"/>
        <end position="42"/>
    </location>
</feature>
<accession>A0A3P4AZ16</accession>
<evidence type="ECO:0000256" key="1">
    <source>
        <dbReference type="ARBA" id="ARBA00022801"/>
    </source>
</evidence>
<gene>
    <name evidence="3" type="ORF">PIGHUM_00778</name>
</gene>
<dbReference type="InterPro" id="IPR029058">
    <property type="entry name" value="AB_hydrolase_fold"/>
</dbReference>
<evidence type="ECO:0000256" key="2">
    <source>
        <dbReference type="SAM" id="MobiDB-lite"/>
    </source>
</evidence>
<protein>
    <submittedName>
        <fullName evidence="3">2,6-dihydropseudooxynicotine hydrolase</fullName>
        <ecNumber evidence="3">3.7.1.19</ecNumber>
    </submittedName>
</protein>
<dbReference type="PANTHER" id="PTHR22946">
    <property type="entry name" value="DIENELACTONE HYDROLASE DOMAIN-CONTAINING PROTEIN-RELATED"/>
    <property type="match status" value="1"/>
</dbReference>
<reference evidence="3 4" key="1">
    <citation type="submission" date="2018-10" db="EMBL/GenBank/DDBJ databases">
        <authorList>
            <person name="Criscuolo A."/>
        </authorList>
    </citation>
    <scope>NUCLEOTIDE SEQUENCE [LARGE SCALE GENOMIC DNA]</scope>
    <source>
        <strain evidence="3">DnA1</strain>
    </source>
</reference>
<dbReference type="InterPro" id="IPR010520">
    <property type="entry name" value="FrsA-like"/>
</dbReference>
<dbReference type="PANTHER" id="PTHR22946:SF12">
    <property type="entry name" value="CONIDIAL PIGMENT BIOSYNTHESIS PROTEIN AYG1 (AFU_ORTHOLOGUE AFUA_2G17550)"/>
    <property type="match status" value="1"/>
</dbReference>